<reference evidence="1" key="1">
    <citation type="submission" date="2021-03" db="EMBL/GenBank/DDBJ databases">
        <authorList>
            <consortium name="DOE Joint Genome Institute"/>
            <person name="Ahrendt S."/>
            <person name="Looney B.P."/>
            <person name="Miyauchi S."/>
            <person name="Morin E."/>
            <person name="Drula E."/>
            <person name="Courty P.E."/>
            <person name="Chicoki N."/>
            <person name="Fauchery L."/>
            <person name="Kohler A."/>
            <person name="Kuo A."/>
            <person name="Labutti K."/>
            <person name="Pangilinan J."/>
            <person name="Lipzen A."/>
            <person name="Riley R."/>
            <person name="Andreopoulos W."/>
            <person name="He G."/>
            <person name="Johnson J."/>
            <person name="Barry K.W."/>
            <person name="Grigoriev I.V."/>
            <person name="Nagy L."/>
            <person name="Hibbett D."/>
            <person name="Henrissat B."/>
            <person name="Matheny P.B."/>
            <person name="Labbe J."/>
            <person name="Martin F."/>
        </authorList>
    </citation>
    <scope>NUCLEOTIDE SEQUENCE</scope>
    <source>
        <strain evidence="1">HHB10654</strain>
    </source>
</reference>
<evidence type="ECO:0000313" key="1">
    <source>
        <dbReference type="EMBL" id="KAI0064990.1"/>
    </source>
</evidence>
<comment type="caution">
    <text evidence="1">The sequence shown here is derived from an EMBL/GenBank/DDBJ whole genome shotgun (WGS) entry which is preliminary data.</text>
</comment>
<gene>
    <name evidence="1" type="ORF">BV25DRAFT_1822768</name>
</gene>
<dbReference type="Proteomes" id="UP000814140">
    <property type="component" value="Unassembled WGS sequence"/>
</dbReference>
<proteinExistence type="predicted"/>
<protein>
    <submittedName>
        <fullName evidence="1">Kinase-like protein</fullName>
    </submittedName>
</protein>
<name>A0ACB8T9K9_9AGAM</name>
<keyword evidence="2" id="KW-1185">Reference proteome</keyword>
<accession>A0ACB8T9K9</accession>
<evidence type="ECO:0000313" key="2">
    <source>
        <dbReference type="Proteomes" id="UP000814140"/>
    </source>
</evidence>
<organism evidence="1 2">
    <name type="scientific">Artomyces pyxidatus</name>
    <dbReference type="NCBI Taxonomy" id="48021"/>
    <lineage>
        <taxon>Eukaryota</taxon>
        <taxon>Fungi</taxon>
        <taxon>Dikarya</taxon>
        <taxon>Basidiomycota</taxon>
        <taxon>Agaricomycotina</taxon>
        <taxon>Agaricomycetes</taxon>
        <taxon>Russulales</taxon>
        <taxon>Auriscalpiaceae</taxon>
        <taxon>Artomyces</taxon>
    </lineage>
</organism>
<dbReference type="EMBL" id="MU277197">
    <property type="protein sequence ID" value="KAI0064990.1"/>
    <property type="molecule type" value="Genomic_DNA"/>
</dbReference>
<reference evidence="1" key="2">
    <citation type="journal article" date="2022" name="New Phytol.">
        <title>Evolutionary transition to the ectomycorrhizal habit in the genomes of a hyperdiverse lineage of mushroom-forming fungi.</title>
        <authorList>
            <person name="Looney B."/>
            <person name="Miyauchi S."/>
            <person name="Morin E."/>
            <person name="Drula E."/>
            <person name="Courty P.E."/>
            <person name="Kohler A."/>
            <person name="Kuo A."/>
            <person name="LaButti K."/>
            <person name="Pangilinan J."/>
            <person name="Lipzen A."/>
            <person name="Riley R."/>
            <person name="Andreopoulos W."/>
            <person name="He G."/>
            <person name="Johnson J."/>
            <person name="Nolan M."/>
            <person name="Tritt A."/>
            <person name="Barry K.W."/>
            <person name="Grigoriev I.V."/>
            <person name="Nagy L.G."/>
            <person name="Hibbett D."/>
            <person name="Henrissat B."/>
            <person name="Matheny P.B."/>
            <person name="Labbe J."/>
            <person name="Martin F.M."/>
        </authorList>
    </citation>
    <scope>NUCLEOTIDE SEQUENCE</scope>
    <source>
        <strain evidence="1">HHB10654</strain>
    </source>
</reference>
<sequence length="734" mass="80763">MYQSHIDEEESALIPSGERDSTWRPILHVSNQVVLYNPTSHALTIHPLKYSTHSPSLKHNKLRRCPYCSQPLPQDDSEDEELDADADYGLDRFEDVSPESRAANYFQLLEIANESVSRPVTPPTATLSSASSRASTPPPSDSANDHRAFPPESMAEGYFKAFFEEEARLGMGANGSVYLCQHVLNGNPLGHFAVKKIAVGQSTSYLLQILREVRLLETLRHPNIITYHHAWLENAQFSSFGPKIPTLHVLMQWAEGGSLDDYIDARLGRDTHLPRPDSPHSPTDSPTLPDEPESFEAPPHSRSARIRAFRALQRAPPSQKSALRAKFGFDTSGSSSAWKAVHLLSAEEVRGVFGGVVAGLGFLHDKSILHLDLKPGNVLLTWDEGTLIPRAMLSDFGTSRDMLHSPRTRSGNTGTLEYTSPESLPVPPNHTLPPTDSKSDMWSLGMILHKLLFFRLPYRWAAHGDRAESDSGLNSRGDGDGSHMDKLEREVSNYPGFKATPELETIFASRRLPRAYIVLLENLLNVLPTARPSCEKVLAAVHLGKLDPLLPPTNRQNVTIPAGNVGPKSSLIPAPRRHSPPLSSPTLPQPQIQTLTRFSPSASSTSRPHVPSAVTDDDDLTPKGETDKPPLDVDSPLLGSLPAISEPPITSWEWWWRGVQRQRIPVIRTIKSVILATKVASITTAPSYPSSSILWGLLVLGIRDTLSDSLWYSVIVGLVHVMVLKACNTWGCSA</sequence>